<gene>
    <name evidence="3" type="ORF">G9F27_005532</name>
</gene>
<comment type="caution">
    <text evidence="3">The sequence shown here is derived from an EMBL/GenBank/DDBJ whole genome shotgun (WGS) entry which is preliminary data.</text>
</comment>
<feature type="domain" description="DUF4234" evidence="2">
    <location>
        <begin position="16"/>
        <end position="113"/>
    </location>
</feature>
<evidence type="ECO:0000313" key="3">
    <source>
        <dbReference type="EMBL" id="HAF2131177.1"/>
    </source>
</evidence>
<keyword evidence="1" id="KW-0812">Transmembrane</keyword>
<feature type="transmembrane region" description="Helical" evidence="1">
    <location>
        <begin position="15"/>
        <end position="35"/>
    </location>
</feature>
<reference evidence="3" key="2">
    <citation type="submission" date="2020-02" db="EMBL/GenBank/DDBJ databases">
        <authorList>
            <consortium name="NCBI Pathogen Detection Project"/>
        </authorList>
    </citation>
    <scope>NUCLEOTIDE SEQUENCE</scope>
    <source>
        <strain evidence="3">MA.CK_00/00001968</strain>
    </source>
</reference>
<keyword evidence="1" id="KW-0472">Membrane</keyword>
<evidence type="ECO:0000256" key="1">
    <source>
        <dbReference type="SAM" id="Phobius"/>
    </source>
</evidence>
<dbReference type="EMBL" id="DAAUQX010000105">
    <property type="protein sequence ID" value="HAF2131177.1"/>
    <property type="molecule type" value="Genomic_DNA"/>
</dbReference>
<dbReference type="InterPro" id="IPR025328">
    <property type="entry name" value="DUF4234"/>
</dbReference>
<organism evidence="3">
    <name type="scientific">Salmonella enterica</name>
    <name type="common">Salmonella choleraesuis</name>
    <dbReference type="NCBI Taxonomy" id="28901"/>
    <lineage>
        <taxon>Bacteria</taxon>
        <taxon>Pseudomonadati</taxon>
        <taxon>Pseudomonadota</taxon>
        <taxon>Gammaproteobacteria</taxon>
        <taxon>Enterobacterales</taxon>
        <taxon>Enterobacteriaceae</taxon>
        <taxon>Salmonella</taxon>
    </lineage>
</organism>
<protein>
    <submittedName>
        <fullName evidence="3">DUF4234 domain-containing protein</fullName>
    </submittedName>
</protein>
<name>A0A743SQQ7_SALER</name>
<proteinExistence type="predicted"/>
<dbReference type="Pfam" id="PF14018">
    <property type="entry name" value="DUF4234"/>
    <property type="match status" value="1"/>
</dbReference>
<keyword evidence="1" id="KW-1133">Transmembrane helix</keyword>
<feature type="transmembrane region" description="Helical" evidence="1">
    <location>
        <begin position="47"/>
        <end position="65"/>
    </location>
</feature>
<evidence type="ECO:0000259" key="2">
    <source>
        <dbReference type="Pfam" id="PF14018"/>
    </source>
</evidence>
<feature type="transmembrane region" description="Helical" evidence="1">
    <location>
        <begin position="85"/>
        <end position="106"/>
    </location>
</feature>
<reference evidence="3" key="1">
    <citation type="journal article" date="2018" name="Genome Biol.">
        <title>SKESA: strategic k-mer extension for scrupulous assemblies.</title>
        <authorList>
            <person name="Souvorov A."/>
            <person name="Agarwala R."/>
            <person name="Lipman D.J."/>
        </authorList>
    </citation>
    <scope>NUCLEOTIDE SEQUENCE</scope>
    <source>
        <strain evidence="3">MA.CK_00/00001968</strain>
    </source>
</reference>
<accession>A0A743SQQ7</accession>
<feature type="transmembrane region" description="Helical" evidence="1">
    <location>
        <begin position="127"/>
        <end position="146"/>
    </location>
</feature>
<sequence>MTDITTLSQRLNTCTLHFVLLTLVTCGVWPLLWLYKKQDIISDTTGYPVSGHLFIIWLAVCFGIGRQLASMVSSDVYGYDPTSDTLLALSGILSLACAVMYVVWAFKARAALRHYALNTFRFDLKMNAFYTVIFNVFYITYCINDMQQALAKHQIIHGATAAPTAPQAPVTTTTTAQPPQ</sequence>
<dbReference type="AlphaFoldDB" id="A0A743SQQ7"/>